<feature type="compositionally biased region" description="Basic and acidic residues" evidence="1">
    <location>
        <begin position="202"/>
        <end position="230"/>
    </location>
</feature>
<dbReference type="AlphaFoldDB" id="A0A9Q0TND3"/>
<sequence length="298" mass="33343">MATWADKVRVTDATTRHTLEPVPQKPAGSCLKIPAEILQHNLEHWTRCMIGFFTGCRLPYHAVNLIAKKAWSSYGLEQVLTMKDAFQFDRRKITKLSVWIRMRGMPLPLWTKKGLSLAASMVGKPLSCDELTISGKRLDYARLCIELDASLPFIHQFEVDSPLTKDPLRVEGGPRNQPETHPECNTVIIDHIPTAEPVQSQVHEENGLENMKHGRPNKAQEEGSKREGPVKEGQCCVSQDSSTATSKNPNPKEVDGDNELSSVQADSQDPSRDDSNAWSPPVVRKKKGGRKWREAKGF</sequence>
<feature type="compositionally biased region" description="Polar residues" evidence="1">
    <location>
        <begin position="259"/>
        <end position="268"/>
    </location>
</feature>
<protein>
    <submittedName>
        <fullName evidence="2">ZINC KNUCKLE CX2CX4HX4C-RELATED</fullName>
    </submittedName>
</protein>
<dbReference type="PANTHER" id="PTHR31286">
    <property type="entry name" value="GLYCINE-RICH CELL WALL STRUCTURAL PROTEIN 1.8-LIKE"/>
    <property type="match status" value="1"/>
</dbReference>
<dbReference type="OrthoDB" id="1110037at2759"/>
<proteinExistence type="predicted"/>
<feature type="region of interest" description="Disordered" evidence="1">
    <location>
        <begin position="199"/>
        <end position="298"/>
    </location>
</feature>
<gene>
    <name evidence="2" type="ORF">OIU85_026344</name>
</gene>
<organism evidence="2 3">
    <name type="scientific">Salix viminalis</name>
    <name type="common">Common osier</name>
    <name type="synonym">Basket willow</name>
    <dbReference type="NCBI Taxonomy" id="40686"/>
    <lineage>
        <taxon>Eukaryota</taxon>
        <taxon>Viridiplantae</taxon>
        <taxon>Streptophyta</taxon>
        <taxon>Embryophyta</taxon>
        <taxon>Tracheophyta</taxon>
        <taxon>Spermatophyta</taxon>
        <taxon>Magnoliopsida</taxon>
        <taxon>eudicotyledons</taxon>
        <taxon>Gunneridae</taxon>
        <taxon>Pentapetalae</taxon>
        <taxon>rosids</taxon>
        <taxon>fabids</taxon>
        <taxon>Malpighiales</taxon>
        <taxon>Salicaceae</taxon>
        <taxon>Saliceae</taxon>
        <taxon>Salix</taxon>
    </lineage>
</organism>
<dbReference type="InterPro" id="IPR040256">
    <property type="entry name" value="At4g02000-like"/>
</dbReference>
<evidence type="ECO:0000313" key="3">
    <source>
        <dbReference type="Proteomes" id="UP001151529"/>
    </source>
</evidence>
<accession>A0A9Q0TND3</accession>
<dbReference type="Proteomes" id="UP001151529">
    <property type="component" value="Chromosome 1"/>
</dbReference>
<comment type="caution">
    <text evidence="2">The sequence shown here is derived from an EMBL/GenBank/DDBJ whole genome shotgun (WGS) entry which is preliminary data.</text>
</comment>
<feature type="region of interest" description="Disordered" evidence="1">
    <location>
        <begin position="164"/>
        <end position="183"/>
    </location>
</feature>
<evidence type="ECO:0000256" key="1">
    <source>
        <dbReference type="SAM" id="MobiDB-lite"/>
    </source>
</evidence>
<keyword evidence="3" id="KW-1185">Reference proteome</keyword>
<evidence type="ECO:0000313" key="2">
    <source>
        <dbReference type="EMBL" id="KAJ6714827.1"/>
    </source>
</evidence>
<reference evidence="2" key="2">
    <citation type="journal article" date="2023" name="Int. J. Mol. Sci.">
        <title>De Novo Assembly and Annotation of 11 Diverse Shrub Willow (Salix) Genomes Reveals Novel Gene Organization in Sex-Linked Regions.</title>
        <authorList>
            <person name="Hyden B."/>
            <person name="Feng K."/>
            <person name="Yates T.B."/>
            <person name="Jawdy S."/>
            <person name="Cereghino C."/>
            <person name="Smart L.B."/>
            <person name="Muchero W."/>
        </authorList>
    </citation>
    <scope>NUCLEOTIDE SEQUENCE [LARGE SCALE GENOMIC DNA]</scope>
    <source>
        <tissue evidence="2">Shoot tip</tissue>
    </source>
</reference>
<reference evidence="2" key="1">
    <citation type="submission" date="2022-11" db="EMBL/GenBank/DDBJ databases">
        <authorList>
            <person name="Hyden B.L."/>
            <person name="Feng K."/>
            <person name="Yates T."/>
            <person name="Jawdy S."/>
            <person name="Smart L.B."/>
            <person name="Muchero W."/>
        </authorList>
    </citation>
    <scope>NUCLEOTIDE SEQUENCE</scope>
    <source>
        <tissue evidence="2">Shoot tip</tissue>
    </source>
</reference>
<dbReference type="PANTHER" id="PTHR31286:SF99">
    <property type="entry name" value="DUF4283 DOMAIN-CONTAINING PROTEIN"/>
    <property type="match status" value="1"/>
</dbReference>
<feature type="compositionally biased region" description="Polar residues" evidence="1">
    <location>
        <begin position="236"/>
        <end position="249"/>
    </location>
</feature>
<name>A0A9Q0TND3_SALVM</name>
<dbReference type="EMBL" id="JAPFFL010000007">
    <property type="protein sequence ID" value="KAJ6714827.1"/>
    <property type="molecule type" value="Genomic_DNA"/>
</dbReference>